<dbReference type="InterPro" id="IPR014710">
    <property type="entry name" value="RmlC-like_jellyroll"/>
</dbReference>
<keyword evidence="6" id="KW-0217">Developmental protein</keyword>
<dbReference type="HOGENOM" id="CLU_046039_0_0_1"/>
<keyword evidence="8 14" id="KW-0812">Transmembrane</keyword>
<feature type="transmembrane region" description="Helical" evidence="14">
    <location>
        <begin position="125"/>
        <end position="145"/>
    </location>
</feature>
<name>T1IMG3_STRMM</name>
<evidence type="ECO:0000256" key="5">
    <source>
        <dbReference type="ARBA" id="ARBA00022427"/>
    </source>
</evidence>
<reference evidence="16" key="2">
    <citation type="submission" date="2015-02" db="UniProtKB">
        <authorList>
            <consortium name="EnsemblMetazoa"/>
        </authorList>
    </citation>
    <scope>IDENTIFICATION</scope>
</reference>
<evidence type="ECO:0000256" key="3">
    <source>
        <dbReference type="ARBA" id="ARBA00004435"/>
    </source>
</evidence>
<dbReference type="GO" id="GO:0030552">
    <property type="term" value="F:cAMP binding"/>
    <property type="evidence" value="ECO:0007669"/>
    <property type="project" value="TreeGrafter"/>
</dbReference>
<keyword evidence="13" id="KW-0325">Glycoprotein</keyword>
<dbReference type="EMBL" id="JH431047">
    <property type="status" value="NOT_ANNOTATED_CDS"/>
    <property type="molecule type" value="Genomic_DNA"/>
</dbReference>
<keyword evidence="11 14" id="KW-1133">Transmembrane helix</keyword>
<feature type="transmembrane region" description="Helical" evidence="14">
    <location>
        <begin position="99"/>
        <end position="119"/>
    </location>
</feature>
<evidence type="ECO:0000259" key="15">
    <source>
        <dbReference type="Pfam" id="PF04831"/>
    </source>
</evidence>
<comment type="similarity">
    <text evidence="4">Belongs to the popeye family.</text>
</comment>
<evidence type="ECO:0000256" key="12">
    <source>
        <dbReference type="ARBA" id="ARBA00023136"/>
    </source>
</evidence>
<dbReference type="Gene3D" id="2.60.120.10">
    <property type="entry name" value="Jelly Rolls"/>
    <property type="match status" value="1"/>
</dbReference>
<keyword evidence="12 14" id="KW-0472">Membrane</keyword>
<dbReference type="Pfam" id="PF04831">
    <property type="entry name" value="POPDC1-3"/>
    <property type="match status" value="1"/>
</dbReference>
<dbReference type="GO" id="GO:0042391">
    <property type="term" value="P:regulation of membrane potential"/>
    <property type="evidence" value="ECO:0007669"/>
    <property type="project" value="TreeGrafter"/>
</dbReference>
<keyword evidence="10" id="KW-0965">Cell junction</keyword>
<dbReference type="EnsemblMetazoa" id="SMAR002166-RA">
    <property type="protein sequence ID" value="SMAR002166-PA"/>
    <property type="gene ID" value="SMAR002166"/>
</dbReference>
<evidence type="ECO:0000256" key="6">
    <source>
        <dbReference type="ARBA" id="ARBA00022473"/>
    </source>
</evidence>
<reference evidence="17" key="1">
    <citation type="submission" date="2011-05" db="EMBL/GenBank/DDBJ databases">
        <authorList>
            <person name="Richards S.R."/>
            <person name="Qu J."/>
            <person name="Jiang H."/>
            <person name="Jhangiani S.N."/>
            <person name="Agravi P."/>
            <person name="Goodspeed R."/>
            <person name="Gross S."/>
            <person name="Mandapat C."/>
            <person name="Jackson L."/>
            <person name="Mathew T."/>
            <person name="Pu L."/>
            <person name="Thornton R."/>
            <person name="Saada N."/>
            <person name="Wilczek-Boney K.B."/>
            <person name="Lee S."/>
            <person name="Kovar C."/>
            <person name="Wu Y."/>
            <person name="Scherer S.E."/>
            <person name="Worley K.C."/>
            <person name="Muzny D.M."/>
            <person name="Gibbs R."/>
        </authorList>
    </citation>
    <scope>NUCLEOTIDE SEQUENCE</scope>
    <source>
        <strain evidence="17">Brora</strain>
    </source>
</reference>
<dbReference type="GO" id="GO:0005923">
    <property type="term" value="C:bicellular tight junction"/>
    <property type="evidence" value="ECO:0007669"/>
    <property type="project" value="UniProtKB-SubCell"/>
</dbReference>
<dbReference type="OMA" id="SCQEWEQ"/>
<dbReference type="InterPro" id="IPR055272">
    <property type="entry name" value="POPDC1-3_dom"/>
</dbReference>
<organism evidence="16 17">
    <name type="scientific">Strigamia maritima</name>
    <name type="common">European centipede</name>
    <name type="synonym">Geophilus maritimus</name>
    <dbReference type="NCBI Taxonomy" id="126957"/>
    <lineage>
        <taxon>Eukaryota</taxon>
        <taxon>Metazoa</taxon>
        <taxon>Ecdysozoa</taxon>
        <taxon>Arthropoda</taxon>
        <taxon>Myriapoda</taxon>
        <taxon>Chilopoda</taxon>
        <taxon>Pleurostigmophora</taxon>
        <taxon>Geophilomorpha</taxon>
        <taxon>Linotaeniidae</taxon>
        <taxon>Strigamia</taxon>
    </lineage>
</organism>
<accession>T1IMG3</accession>
<dbReference type="GO" id="GO:0007507">
    <property type="term" value="P:heart development"/>
    <property type="evidence" value="ECO:0007669"/>
    <property type="project" value="TreeGrafter"/>
</dbReference>
<comment type="subcellular location">
    <subcellularLocation>
        <location evidence="3">Cell junction</location>
        <location evidence="3">Tight junction</location>
    </subcellularLocation>
    <subcellularLocation>
        <location evidence="1">Lateral cell membrane</location>
    </subcellularLocation>
    <subcellularLocation>
        <location evidence="2">Membrane</location>
        <topology evidence="2">Multi-pass membrane protein</topology>
    </subcellularLocation>
</comment>
<dbReference type="GO" id="GO:0042383">
    <property type="term" value="C:sarcolemma"/>
    <property type="evidence" value="ECO:0007669"/>
    <property type="project" value="TreeGrafter"/>
</dbReference>
<dbReference type="eggNOG" id="ENOG502QRV2">
    <property type="taxonomic scope" value="Eukaryota"/>
</dbReference>
<dbReference type="GO" id="GO:0051146">
    <property type="term" value="P:striated muscle cell differentiation"/>
    <property type="evidence" value="ECO:0007669"/>
    <property type="project" value="TreeGrafter"/>
</dbReference>
<dbReference type="GO" id="GO:0007155">
    <property type="term" value="P:cell adhesion"/>
    <property type="evidence" value="ECO:0007669"/>
    <property type="project" value="UniProtKB-KW"/>
</dbReference>
<evidence type="ECO:0000256" key="11">
    <source>
        <dbReference type="ARBA" id="ARBA00022989"/>
    </source>
</evidence>
<feature type="domain" description="POPDC1-3" evidence="15">
    <location>
        <begin position="72"/>
        <end position="294"/>
    </location>
</feature>
<dbReference type="InterPro" id="IPR018490">
    <property type="entry name" value="cNMP-bd_dom_sf"/>
</dbReference>
<dbReference type="Proteomes" id="UP000014500">
    <property type="component" value="Unassembled WGS sequence"/>
</dbReference>
<evidence type="ECO:0000256" key="2">
    <source>
        <dbReference type="ARBA" id="ARBA00004141"/>
    </source>
</evidence>
<proteinExistence type="inferred from homology"/>
<dbReference type="AlphaFoldDB" id="T1IMG3"/>
<protein>
    <recommendedName>
        <fullName evidence="15">POPDC1-3 domain-containing protein</fullName>
    </recommendedName>
</protein>
<keyword evidence="5" id="KW-0796">Tight junction</keyword>
<dbReference type="PhylomeDB" id="T1IMG3"/>
<evidence type="ECO:0000256" key="10">
    <source>
        <dbReference type="ARBA" id="ARBA00022949"/>
    </source>
</evidence>
<evidence type="ECO:0000256" key="13">
    <source>
        <dbReference type="ARBA" id="ARBA00023180"/>
    </source>
</evidence>
<sequence length="366" mass="41554">MDILGNSSRDDESESGSSNYPWFTSSSTFWTLVDDNNSDVLSLNVSTTLEAATTDVFSDTENRESCDEWHEAQHTLFQTANLCYAAAFLVPHTFKLSALLTRLALCCGYMLATVWAGVFVCAPDIFAWFVAFVVINTSHTVYLIYKHFPSRIHPEFRELYTKLFEPLQMDKKDFRTLLRDAKLFTLSEGNTYAVEDVTRADQRLSILLKGRLKVTCGDNLLHLIHPHHFIDSPEWEAATEVLFQVTITAVEDSRYICWPRSRLQQLLKTHPFLEAVINNLVGKDITFKLYSLNENFNPMTVTRRGRRNSQDWAGSWRTAPVSRSLSVDAVHTGSKGQLRSQMWPAHNDTASDSLGKSETLNFSSLC</sequence>
<evidence type="ECO:0000313" key="17">
    <source>
        <dbReference type="Proteomes" id="UP000014500"/>
    </source>
</evidence>
<evidence type="ECO:0000256" key="8">
    <source>
        <dbReference type="ARBA" id="ARBA00022692"/>
    </source>
</evidence>
<evidence type="ECO:0000256" key="7">
    <source>
        <dbReference type="ARBA" id="ARBA00022475"/>
    </source>
</evidence>
<dbReference type="InterPro" id="IPR006916">
    <property type="entry name" value="POPDC1-3"/>
</dbReference>
<evidence type="ECO:0000256" key="4">
    <source>
        <dbReference type="ARBA" id="ARBA00007146"/>
    </source>
</evidence>
<dbReference type="GO" id="GO:0016328">
    <property type="term" value="C:lateral plasma membrane"/>
    <property type="evidence" value="ECO:0007669"/>
    <property type="project" value="UniProtKB-SubCell"/>
</dbReference>
<keyword evidence="9" id="KW-0130">Cell adhesion</keyword>
<evidence type="ECO:0000256" key="14">
    <source>
        <dbReference type="SAM" id="Phobius"/>
    </source>
</evidence>
<keyword evidence="7" id="KW-1003">Cell membrane</keyword>
<dbReference type="SUPFAM" id="SSF51206">
    <property type="entry name" value="cAMP-binding domain-like"/>
    <property type="match status" value="1"/>
</dbReference>
<dbReference type="PANTHER" id="PTHR12101:SF17">
    <property type="entry name" value="BLOOD VESSEL EPICARDIAL SUBSTANCE"/>
    <property type="match status" value="1"/>
</dbReference>
<dbReference type="PANTHER" id="PTHR12101">
    <property type="entry name" value="POPEYE DOMAIN CONTAINING PROTEIN"/>
    <property type="match status" value="1"/>
</dbReference>
<evidence type="ECO:0000256" key="9">
    <source>
        <dbReference type="ARBA" id="ARBA00022889"/>
    </source>
</evidence>
<keyword evidence="17" id="KW-1185">Reference proteome</keyword>
<evidence type="ECO:0000313" key="16">
    <source>
        <dbReference type="EnsemblMetazoa" id="SMAR002166-PA"/>
    </source>
</evidence>
<evidence type="ECO:0000256" key="1">
    <source>
        <dbReference type="ARBA" id="ARBA00004124"/>
    </source>
</evidence>